<dbReference type="RefSeq" id="WP_044627746.1">
    <property type="nucleotide sequence ID" value="NZ_JTDV01000020.1"/>
</dbReference>
<dbReference type="STRING" id="1382798.PK35_16805"/>
<evidence type="ECO:0000256" key="1">
    <source>
        <dbReference type="SAM" id="Phobius"/>
    </source>
</evidence>
<accession>A0A0D7VX78</accession>
<keyword evidence="1" id="KW-0472">Membrane</keyword>
<name>A0A0D7VX78_9FLAO</name>
<sequence>MEIKKDIIVKIDTLLQMAFDDGQINFLSEPDENWKKGFRICKSLNLIRRKSSGLFELDEKGVFVIQDGGIEKYLTNIREEKFLDSQIKRLTKKRLEWEYVINFLFLITGAVLTFIFTNISESTNQKQSTEKLHNLKTEINDSISKIQTRLNEQNKSILDIKNATDSLKTEK</sequence>
<evidence type="ECO:0000313" key="3">
    <source>
        <dbReference type="Proteomes" id="UP000032361"/>
    </source>
</evidence>
<dbReference type="OrthoDB" id="1451665at2"/>
<keyword evidence="1" id="KW-0812">Transmembrane</keyword>
<organism evidence="2 3">
    <name type="scientific">Neotamlana nanhaiensis</name>
    <dbReference type="NCBI Taxonomy" id="1382798"/>
    <lineage>
        <taxon>Bacteria</taxon>
        <taxon>Pseudomonadati</taxon>
        <taxon>Bacteroidota</taxon>
        <taxon>Flavobacteriia</taxon>
        <taxon>Flavobacteriales</taxon>
        <taxon>Flavobacteriaceae</taxon>
        <taxon>Neotamlana</taxon>
    </lineage>
</organism>
<keyword evidence="3" id="KW-1185">Reference proteome</keyword>
<keyword evidence="1" id="KW-1133">Transmembrane helix</keyword>
<evidence type="ECO:0000313" key="2">
    <source>
        <dbReference type="EMBL" id="KJD31048.1"/>
    </source>
</evidence>
<dbReference type="Proteomes" id="UP000032361">
    <property type="component" value="Unassembled WGS sequence"/>
</dbReference>
<gene>
    <name evidence="2" type="ORF">PK35_16805</name>
</gene>
<dbReference type="AlphaFoldDB" id="A0A0D7VX78"/>
<dbReference type="EMBL" id="JTDV01000020">
    <property type="protein sequence ID" value="KJD31048.1"/>
    <property type="molecule type" value="Genomic_DNA"/>
</dbReference>
<protein>
    <submittedName>
        <fullName evidence="2">Uncharacterized protein</fullName>
    </submittedName>
</protein>
<feature type="transmembrane region" description="Helical" evidence="1">
    <location>
        <begin position="99"/>
        <end position="119"/>
    </location>
</feature>
<comment type="caution">
    <text evidence="2">The sequence shown here is derived from an EMBL/GenBank/DDBJ whole genome shotgun (WGS) entry which is preliminary data.</text>
</comment>
<reference evidence="2 3" key="1">
    <citation type="journal article" date="2015" name="Antonie Van Leeuwenhoek">
        <title>Tamlana nanhaiensis sp. nov., isolated from surface seawater collected from the South China Sea.</title>
        <authorList>
            <person name="Liu X."/>
            <person name="Lai Q."/>
            <person name="Du Y."/>
            <person name="Li G."/>
            <person name="Sun F."/>
            <person name="Shao Z."/>
        </authorList>
    </citation>
    <scope>NUCLEOTIDE SEQUENCE [LARGE SCALE GENOMIC DNA]</scope>
    <source>
        <strain evidence="2 3">FHC16</strain>
    </source>
</reference>
<dbReference type="PATRIC" id="fig|1382798.3.peg.2368"/>
<proteinExistence type="predicted"/>